<dbReference type="Proteomes" id="UP000234331">
    <property type="component" value="Unassembled WGS sequence"/>
</dbReference>
<reference evidence="2 3" key="1">
    <citation type="submission" date="2017-06" db="EMBL/GenBank/DDBJ databases">
        <authorList>
            <person name="Kim H.J."/>
            <person name="Triplett B.A."/>
        </authorList>
    </citation>
    <scope>NUCLEOTIDE SEQUENCE [LARGE SCALE GENOMIC DNA]</scope>
    <source>
        <strain evidence="2">FRACA_ARgP5</strain>
    </source>
</reference>
<accession>A0A2I2KRM7</accession>
<protein>
    <submittedName>
        <fullName evidence="2">Uncharacterized protein</fullName>
    </submittedName>
</protein>
<keyword evidence="3" id="KW-1185">Reference proteome</keyword>
<gene>
    <name evidence="2" type="ORF">FRACA_2390004</name>
</gene>
<dbReference type="AlphaFoldDB" id="A0A2I2KRM7"/>
<evidence type="ECO:0000313" key="3">
    <source>
        <dbReference type="Proteomes" id="UP000234331"/>
    </source>
</evidence>
<evidence type="ECO:0000313" key="2">
    <source>
        <dbReference type="EMBL" id="SNQ48323.1"/>
    </source>
</evidence>
<dbReference type="EMBL" id="FZMO01000156">
    <property type="protein sequence ID" value="SNQ48323.1"/>
    <property type="molecule type" value="Genomic_DNA"/>
</dbReference>
<evidence type="ECO:0000256" key="1">
    <source>
        <dbReference type="SAM" id="MobiDB-lite"/>
    </source>
</evidence>
<feature type="region of interest" description="Disordered" evidence="1">
    <location>
        <begin position="1"/>
        <end position="29"/>
    </location>
</feature>
<proteinExistence type="predicted"/>
<name>A0A2I2KRM7_9ACTN</name>
<sequence length="29" mass="2868">MEGRLPAGGREPGRMSGAGAREVILDGGA</sequence>
<organism evidence="2 3">
    <name type="scientific">Frankia canadensis</name>
    <dbReference type="NCBI Taxonomy" id="1836972"/>
    <lineage>
        <taxon>Bacteria</taxon>
        <taxon>Bacillati</taxon>
        <taxon>Actinomycetota</taxon>
        <taxon>Actinomycetes</taxon>
        <taxon>Frankiales</taxon>
        <taxon>Frankiaceae</taxon>
        <taxon>Frankia</taxon>
    </lineage>
</organism>